<evidence type="ECO:0000256" key="3">
    <source>
        <dbReference type="ARBA" id="ARBA00022679"/>
    </source>
</evidence>
<dbReference type="EC" id="2.7.10.2" evidence="2"/>
<keyword evidence="9" id="KW-0812">Transmembrane</keyword>
<protein>
    <recommendedName>
        <fullName evidence="2">non-specific protein-tyrosine kinase</fullName>
        <ecNumber evidence="2">2.7.10.2</ecNumber>
    </recommendedName>
</protein>
<organism evidence="12">
    <name type="scientific">marine sediment metagenome</name>
    <dbReference type="NCBI Taxonomy" id="412755"/>
    <lineage>
        <taxon>unclassified sequences</taxon>
        <taxon>metagenomes</taxon>
        <taxon>ecological metagenomes</taxon>
    </lineage>
</organism>
<proteinExistence type="inferred from homology"/>
<keyword evidence="4" id="KW-0547">Nucleotide-binding</keyword>
<dbReference type="InterPro" id="IPR032807">
    <property type="entry name" value="GNVR"/>
</dbReference>
<evidence type="ECO:0000256" key="8">
    <source>
        <dbReference type="ARBA" id="ARBA00051245"/>
    </source>
</evidence>
<comment type="catalytic activity">
    <reaction evidence="8">
        <text>L-tyrosyl-[protein] + ATP = O-phospho-L-tyrosyl-[protein] + ADP + H(+)</text>
        <dbReference type="Rhea" id="RHEA:10596"/>
        <dbReference type="Rhea" id="RHEA-COMP:10136"/>
        <dbReference type="Rhea" id="RHEA-COMP:20101"/>
        <dbReference type="ChEBI" id="CHEBI:15378"/>
        <dbReference type="ChEBI" id="CHEBI:30616"/>
        <dbReference type="ChEBI" id="CHEBI:46858"/>
        <dbReference type="ChEBI" id="CHEBI:61978"/>
        <dbReference type="ChEBI" id="CHEBI:456216"/>
        <dbReference type="EC" id="2.7.10.2"/>
    </reaction>
</comment>
<evidence type="ECO:0000259" key="11">
    <source>
        <dbReference type="Pfam" id="PF13807"/>
    </source>
</evidence>
<dbReference type="AlphaFoldDB" id="A0A0F9JXV8"/>
<dbReference type="CDD" id="cd05387">
    <property type="entry name" value="BY-kinase"/>
    <property type="match status" value="1"/>
</dbReference>
<dbReference type="EMBL" id="LAZR01015077">
    <property type="protein sequence ID" value="KKM14743.1"/>
    <property type="molecule type" value="Genomic_DNA"/>
</dbReference>
<dbReference type="InterPro" id="IPR027417">
    <property type="entry name" value="P-loop_NTPase"/>
</dbReference>
<keyword evidence="7" id="KW-0829">Tyrosine-protein kinase</keyword>
<dbReference type="GO" id="GO:0005886">
    <property type="term" value="C:plasma membrane"/>
    <property type="evidence" value="ECO:0007669"/>
    <property type="project" value="TreeGrafter"/>
</dbReference>
<name>A0A0F9JXV8_9ZZZZ</name>
<evidence type="ECO:0000256" key="7">
    <source>
        <dbReference type="ARBA" id="ARBA00023137"/>
    </source>
</evidence>
<evidence type="ECO:0000256" key="1">
    <source>
        <dbReference type="ARBA" id="ARBA00007316"/>
    </source>
</evidence>
<evidence type="ECO:0000256" key="5">
    <source>
        <dbReference type="ARBA" id="ARBA00022777"/>
    </source>
</evidence>
<evidence type="ECO:0000256" key="6">
    <source>
        <dbReference type="ARBA" id="ARBA00022840"/>
    </source>
</evidence>
<keyword evidence="9" id="KW-1133">Transmembrane helix</keyword>
<reference evidence="12" key="1">
    <citation type="journal article" date="2015" name="Nature">
        <title>Complex archaea that bridge the gap between prokaryotes and eukaryotes.</title>
        <authorList>
            <person name="Spang A."/>
            <person name="Saw J.H."/>
            <person name="Jorgensen S.L."/>
            <person name="Zaremba-Niedzwiedzka K."/>
            <person name="Martijn J."/>
            <person name="Lind A.E."/>
            <person name="van Eijk R."/>
            <person name="Schleper C."/>
            <person name="Guy L."/>
            <person name="Ettema T.J."/>
        </authorList>
    </citation>
    <scope>NUCLEOTIDE SEQUENCE</scope>
</reference>
<dbReference type="Gene3D" id="3.40.50.300">
    <property type="entry name" value="P-loop containing nucleotide triphosphate hydrolases"/>
    <property type="match status" value="1"/>
</dbReference>
<accession>A0A0F9JXV8</accession>
<feature type="domain" description="AAA" evidence="10">
    <location>
        <begin position="169"/>
        <end position="319"/>
    </location>
</feature>
<evidence type="ECO:0000256" key="2">
    <source>
        <dbReference type="ARBA" id="ARBA00011903"/>
    </source>
</evidence>
<comment type="similarity">
    <text evidence="1">Belongs to the CpsD/CapB family.</text>
</comment>
<keyword evidence="5" id="KW-0418">Kinase</keyword>
<feature type="domain" description="Tyrosine-protein kinase G-rich" evidence="11">
    <location>
        <begin position="24"/>
        <end position="99"/>
    </location>
</feature>
<evidence type="ECO:0000256" key="4">
    <source>
        <dbReference type="ARBA" id="ARBA00022741"/>
    </source>
</evidence>
<dbReference type="InterPro" id="IPR050445">
    <property type="entry name" value="Bact_polysacc_biosynth/exp"/>
</dbReference>
<keyword evidence="9" id="KW-0472">Membrane</keyword>
<sequence>AALRATEAELSGQVSRQSTDLITLKQLTREAEAVRVLYEYFLSRLNETSAQQGIQRADSRILSDAVVPSHPSAPRRTLILAMSAVFGLLCSVGFVLLREVRNSSFRTARDLEAATGYSVLGQIPETGSDVLQYLADRPRSATAEALRDLRTSLMQLNGGNPPQVILCTSSVAGEGKTTTSLALAQNICGLGRSVLLVEGDMRRRGLSQHFPRLPNRGMTSVLRGELPLSDAVSRPQGCNADVLACEEIDTHPTDFFASDRFRVLMEDARRTYDTVIIDTPSVLLVPDARVIAEHADAILFTVQWDKTTRRQVEEAMRMFQNAGQRIAGLVLSQICEGRMKSYGNGDVCRDVSGYGAEYQRAAVERQIITT</sequence>
<evidence type="ECO:0000313" key="12">
    <source>
        <dbReference type="EMBL" id="KKM14743.1"/>
    </source>
</evidence>
<evidence type="ECO:0000259" key="10">
    <source>
        <dbReference type="Pfam" id="PF13614"/>
    </source>
</evidence>
<gene>
    <name evidence="12" type="ORF">LCGC14_1703030</name>
</gene>
<feature type="non-terminal residue" evidence="12">
    <location>
        <position position="1"/>
    </location>
</feature>
<evidence type="ECO:0000256" key="9">
    <source>
        <dbReference type="SAM" id="Phobius"/>
    </source>
</evidence>
<keyword evidence="3" id="KW-0808">Transferase</keyword>
<feature type="transmembrane region" description="Helical" evidence="9">
    <location>
        <begin position="78"/>
        <end position="97"/>
    </location>
</feature>
<dbReference type="InterPro" id="IPR025669">
    <property type="entry name" value="AAA_dom"/>
</dbReference>
<dbReference type="Pfam" id="PF13807">
    <property type="entry name" value="GNVR"/>
    <property type="match status" value="1"/>
</dbReference>
<comment type="caution">
    <text evidence="12">The sequence shown here is derived from an EMBL/GenBank/DDBJ whole genome shotgun (WGS) entry which is preliminary data.</text>
</comment>
<dbReference type="NCBIfam" id="TIGR01007">
    <property type="entry name" value="eps_fam"/>
    <property type="match status" value="1"/>
</dbReference>
<dbReference type="PANTHER" id="PTHR32309:SF13">
    <property type="entry name" value="FERRIC ENTEROBACTIN TRANSPORT PROTEIN FEPE"/>
    <property type="match status" value="1"/>
</dbReference>
<dbReference type="PANTHER" id="PTHR32309">
    <property type="entry name" value="TYROSINE-PROTEIN KINASE"/>
    <property type="match status" value="1"/>
</dbReference>
<dbReference type="Pfam" id="PF13614">
    <property type="entry name" value="AAA_31"/>
    <property type="match status" value="1"/>
</dbReference>
<dbReference type="GO" id="GO:0004715">
    <property type="term" value="F:non-membrane spanning protein tyrosine kinase activity"/>
    <property type="evidence" value="ECO:0007669"/>
    <property type="project" value="UniProtKB-EC"/>
</dbReference>
<dbReference type="SUPFAM" id="SSF52540">
    <property type="entry name" value="P-loop containing nucleoside triphosphate hydrolases"/>
    <property type="match status" value="1"/>
</dbReference>
<dbReference type="InterPro" id="IPR005702">
    <property type="entry name" value="Wzc-like_C"/>
</dbReference>
<keyword evidence="6" id="KW-0067">ATP-binding</keyword>
<dbReference type="GO" id="GO:0005524">
    <property type="term" value="F:ATP binding"/>
    <property type="evidence" value="ECO:0007669"/>
    <property type="project" value="UniProtKB-KW"/>
</dbReference>